<sequence length="356" mass="40525">MFQPGLKGITAVETKLSNIDGARGLLTYRGIPVERLVEKYTFEEVAYFLLYGDFPDESQLETFINQLKRTRQLPLYIENILNLFPKEMQLMDVLRTVISAFCKDLGETEDSMATKLIATIPTIIAYRYRQMNSLTFIAPNQSLTHVENIVYMLTGEINKEHAKILETYLLLTMEHGLNASTFAARVTISTESDLISAITSALGTMKGPLHGGAPSGVIDLLEEIETSDNIREVIHKKLQKKERIMGFGHRVYKTYDPRAEALKKRIVEMEDLPNWIQLALETEQETIRILQRLKPNHRLYTNVEYYAAAIMKTLNIDVALFTAIFSSSRIVGWCAHALEQLENNTIFRPNALYVGQ</sequence>
<feature type="active site" evidence="6">
    <location>
        <position position="304"/>
    </location>
</feature>
<proteinExistence type="inferred from homology"/>
<reference evidence="8" key="1">
    <citation type="journal article" date="2014" name="Int. J. Syst. Evol. Microbiol.">
        <title>Complete genome sequence of Corynebacterium casei LMG S-19264T (=DSM 44701T), isolated from a smear-ripened cheese.</title>
        <authorList>
            <consortium name="US DOE Joint Genome Institute (JGI-PGF)"/>
            <person name="Walter F."/>
            <person name="Albersmeier A."/>
            <person name="Kalinowski J."/>
            <person name="Ruckert C."/>
        </authorList>
    </citation>
    <scope>NUCLEOTIDE SEQUENCE</scope>
    <source>
        <strain evidence="8">CGMCC 1.12408</strain>
    </source>
</reference>
<evidence type="ECO:0000256" key="3">
    <source>
        <dbReference type="ARBA" id="ARBA00022679"/>
    </source>
</evidence>
<dbReference type="GO" id="GO:0006099">
    <property type="term" value="P:tricarboxylic acid cycle"/>
    <property type="evidence" value="ECO:0007669"/>
    <property type="project" value="InterPro"/>
</dbReference>
<comment type="catalytic activity">
    <reaction evidence="4">
        <text>oxaloacetate + acetyl-CoA + H2O = citrate + CoA + H(+)</text>
        <dbReference type="Rhea" id="RHEA:16845"/>
        <dbReference type="ChEBI" id="CHEBI:15377"/>
        <dbReference type="ChEBI" id="CHEBI:15378"/>
        <dbReference type="ChEBI" id="CHEBI:16452"/>
        <dbReference type="ChEBI" id="CHEBI:16947"/>
        <dbReference type="ChEBI" id="CHEBI:57287"/>
        <dbReference type="ChEBI" id="CHEBI:57288"/>
        <dbReference type="EC" id="2.3.3.16"/>
    </reaction>
</comment>
<dbReference type="InterPro" id="IPR024176">
    <property type="entry name" value="Citrate_synthase_bac-typ"/>
</dbReference>
<dbReference type="PRINTS" id="PR00143">
    <property type="entry name" value="CITRTSNTHASE"/>
</dbReference>
<dbReference type="PIRSF" id="PIRSF001369">
    <property type="entry name" value="Citrate_synth"/>
    <property type="match status" value="1"/>
</dbReference>
<dbReference type="RefSeq" id="WP_188383006.1">
    <property type="nucleotide sequence ID" value="NZ_BMEY01000001.1"/>
</dbReference>
<accession>A0A916RMI3</accession>
<comment type="pathway">
    <text evidence="1">Carbohydrate metabolism; tricarboxylic acid cycle.</text>
</comment>
<name>A0A916RMI3_9BACI</name>
<dbReference type="PANTHER" id="PTHR11739:SF4">
    <property type="entry name" value="CITRATE SYNTHASE, PEROXISOMAL"/>
    <property type="match status" value="1"/>
</dbReference>
<dbReference type="AlphaFoldDB" id="A0A916RMI3"/>
<dbReference type="InterPro" id="IPR016143">
    <property type="entry name" value="Citrate_synth-like_sm_a-sub"/>
</dbReference>
<evidence type="ECO:0000313" key="9">
    <source>
        <dbReference type="Proteomes" id="UP000613512"/>
    </source>
</evidence>
<evidence type="ECO:0000256" key="4">
    <source>
        <dbReference type="ARBA" id="ARBA00049288"/>
    </source>
</evidence>
<organism evidence="8 9">
    <name type="scientific">Ornithinibacillus halotolerans</name>
    <dbReference type="NCBI Taxonomy" id="1274357"/>
    <lineage>
        <taxon>Bacteria</taxon>
        <taxon>Bacillati</taxon>
        <taxon>Bacillota</taxon>
        <taxon>Bacilli</taxon>
        <taxon>Bacillales</taxon>
        <taxon>Bacillaceae</taxon>
        <taxon>Ornithinibacillus</taxon>
    </lineage>
</organism>
<dbReference type="InterPro" id="IPR019810">
    <property type="entry name" value="Citrate_synthase_AS"/>
</dbReference>
<dbReference type="PANTHER" id="PTHR11739">
    <property type="entry name" value="CITRATE SYNTHASE"/>
    <property type="match status" value="1"/>
</dbReference>
<keyword evidence="3 5" id="KW-0808">Transferase</keyword>
<feature type="active site" evidence="6">
    <location>
        <position position="249"/>
    </location>
</feature>
<dbReference type="Proteomes" id="UP000613512">
    <property type="component" value="Unassembled WGS sequence"/>
</dbReference>
<keyword evidence="9" id="KW-1185">Reference proteome</keyword>
<dbReference type="Pfam" id="PF00285">
    <property type="entry name" value="Citrate_synt"/>
    <property type="match status" value="1"/>
</dbReference>
<evidence type="ECO:0000256" key="2">
    <source>
        <dbReference type="ARBA" id="ARBA00010566"/>
    </source>
</evidence>
<dbReference type="EMBL" id="BMEY01000001">
    <property type="protein sequence ID" value="GGA61908.1"/>
    <property type="molecule type" value="Genomic_DNA"/>
</dbReference>
<dbReference type="GO" id="GO:0036440">
    <property type="term" value="F:citrate synthase activity"/>
    <property type="evidence" value="ECO:0007669"/>
    <property type="project" value="UniProtKB-EC"/>
</dbReference>
<evidence type="ECO:0000256" key="7">
    <source>
        <dbReference type="RuleBase" id="RU003406"/>
    </source>
</evidence>
<dbReference type="InterPro" id="IPR002020">
    <property type="entry name" value="Citrate_synthase"/>
</dbReference>
<comment type="caution">
    <text evidence="8">The sequence shown here is derived from an EMBL/GenBank/DDBJ whole genome shotgun (WGS) entry which is preliminary data.</text>
</comment>
<dbReference type="InterPro" id="IPR016142">
    <property type="entry name" value="Citrate_synth-like_lrg_a-sub"/>
</dbReference>
<dbReference type="GO" id="GO:0005829">
    <property type="term" value="C:cytosol"/>
    <property type="evidence" value="ECO:0007669"/>
    <property type="project" value="TreeGrafter"/>
</dbReference>
<dbReference type="Gene3D" id="1.10.230.10">
    <property type="entry name" value="Cytochrome P450-Terp, domain 2"/>
    <property type="match status" value="1"/>
</dbReference>
<evidence type="ECO:0000256" key="1">
    <source>
        <dbReference type="ARBA" id="ARBA00005163"/>
    </source>
</evidence>
<comment type="similarity">
    <text evidence="2 5 7">Belongs to the citrate synthase family.</text>
</comment>
<evidence type="ECO:0000256" key="5">
    <source>
        <dbReference type="PIRNR" id="PIRNR001369"/>
    </source>
</evidence>
<evidence type="ECO:0000313" key="8">
    <source>
        <dbReference type="EMBL" id="GGA61908.1"/>
    </source>
</evidence>
<dbReference type="PROSITE" id="PS00480">
    <property type="entry name" value="CITRATE_SYNTHASE"/>
    <property type="match status" value="1"/>
</dbReference>
<dbReference type="GO" id="GO:0005975">
    <property type="term" value="P:carbohydrate metabolic process"/>
    <property type="evidence" value="ECO:0007669"/>
    <property type="project" value="TreeGrafter"/>
</dbReference>
<dbReference type="InterPro" id="IPR036969">
    <property type="entry name" value="Citrate_synthase_sf"/>
</dbReference>
<evidence type="ECO:0000256" key="6">
    <source>
        <dbReference type="PIRSR" id="PIRSR001369-1"/>
    </source>
</evidence>
<protein>
    <recommendedName>
        <fullName evidence="5">Citrate synthase</fullName>
    </recommendedName>
</protein>
<dbReference type="Gene3D" id="1.10.580.10">
    <property type="entry name" value="Citrate Synthase, domain 1"/>
    <property type="match status" value="1"/>
</dbReference>
<reference evidence="8" key="2">
    <citation type="submission" date="2020-09" db="EMBL/GenBank/DDBJ databases">
        <authorList>
            <person name="Sun Q."/>
            <person name="Zhou Y."/>
        </authorList>
    </citation>
    <scope>NUCLEOTIDE SEQUENCE</scope>
    <source>
        <strain evidence="8">CGMCC 1.12408</strain>
    </source>
</reference>
<dbReference type="SUPFAM" id="SSF48256">
    <property type="entry name" value="Citrate synthase"/>
    <property type="match status" value="1"/>
</dbReference>
<gene>
    <name evidence="8" type="primary">citA</name>
    <name evidence="8" type="ORF">GCM10008025_02310</name>
</gene>